<evidence type="ECO:0000313" key="1">
    <source>
        <dbReference type="EMBL" id="MFC4527104.1"/>
    </source>
</evidence>
<evidence type="ECO:0008006" key="3">
    <source>
        <dbReference type="Google" id="ProtNLM"/>
    </source>
</evidence>
<dbReference type="Proteomes" id="UP001595961">
    <property type="component" value="Unassembled WGS sequence"/>
</dbReference>
<sequence length="242" mass="26856">MPMLPLSGERLLAACEQAHGESAMLRAITLLAAVLPECGREQVLQWPIAQRNRLLLQLHRISFGPSLDGYAACTQCGTGMELHLAVADVLDDIDESRVPTGLEWLEADQPRSMRQATSADLLAAAQAPSEAIAEERLLLRCMGMDESSAPTLPADAMQAARVRFEQLHAASQLHCVMHCPECDHEAAWELDPVHFVWREARRAAGRLLNDVHMLALNYGWSEADIVSMNPRRRETYLELLEA</sequence>
<dbReference type="EMBL" id="JBHSGA010000017">
    <property type="protein sequence ID" value="MFC4527104.1"/>
    <property type="molecule type" value="Genomic_DNA"/>
</dbReference>
<gene>
    <name evidence="1" type="ORF">ACFO5W_10725</name>
</gene>
<name>A0ABV9C3L6_9GAMM</name>
<proteinExistence type="predicted"/>
<accession>A0ABV9C3L6</accession>
<dbReference type="RefSeq" id="WP_266149006.1">
    <property type="nucleotide sequence ID" value="NZ_CP064028.1"/>
</dbReference>
<organism evidence="1 2">
    <name type="scientific">Dyella halodurans</name>
    <dbReference type="NCBI Taxonomy" id="1920171"/>
    <lineage>
        <taxon>Bacteria</taxon>
        <taxon>Pseudomonadati</taxon>
        <taxon>Pseudomonadota</taxon>
        <taxon>Gammaproteobacteria</taxon>
        <taxon>Lysobacterales</taxon>
        <taxon>Rhodanobacteraceae</taxon>
        <taxon>Dyella</taxon>
    </lineage>
</organism>
<keyword evidence="2" id="KW-1185">Reference proteome</keyword>
<comment type="caution">
    <text evidence="1">The sequence shown here is derived from an EMBL/GenBank/DDBJ whole genome shotgun (WGS) entry which is preliminary data.</text>
</comment>
<reference evidence="2" key="1">
    <citation type="journal article" date="2019" name="Int. J. Syst. Evol. Microbiol.">
        <title>The Global Catalogue of Microorganisms (GCM) 10K type strain sequencing project: providing services to taxonomists for standard genome sequencing and annotation.</title>
        <authorList>
            <consortium name="The Broad Institute Genomics Platform"/>
            <consortium name="The Broad Institute Genome Sequencing Center for Infectious Disease"/>
            <person name="Wu L."/>
            <person name="Ma J."/>
        </authorList>
    </citation>
    <scope>NUCLEOTIDE SEQUENCE [LARGE SCALE GENOMIC DNA]</scope>
    <source>
        <strain evidence="2">CCM 4481</strain>
    </source>
</reference>
<protein>
    <recommendedName>
        <fullName evidence="3">Phage baseplate protein</fullName>
    </recommendedName>
</protein>
<evidence type="ECO:0000313" key="2">
    <source>
        <dbReference type="Proteomes" id="UP001595961"/>
    </source>
</evidence>